<dbReference type="AlphaFoldDB" id="A0A0E9UEV1"/>
<evidence type="ECO:0000313" key="1">
    <source>
        <dbReference type="EMBL" id="JAH64374.1"/>
    </source>
</evidence>
<sequence length="46" mass="5368">MFSNVSSPQRERNNNSLLHVRKSMVQTFCSELYTQHKMACLMIVHA</sequence>
<reference evidence="1" key="2">
    <citation type="journal article" date="2015" name="Fish Shellfish Immunol.">
        <title>Early steps in the European eel (Anguilla anguilla)-Vibrio vulnificus interaction in the gills: Role of the RtxA13 toxin.</title>
        <authorList>
            <person name="Callol A."/>
            <person name="Pajuelo D."/>
            <person name="Ebbesson L."/>
            <person name="Teles M."/>
            <person name="MacKenzie S."/>
            <person name="Amaro C."/>
        </authorList>
    </citation>
    <scope>NUCLEOTIDE SEQUENCE</scope>
</reference>
<organism evidence="1">
    <name type="scientific">Anguilla anguilla</name>
    <name type="common">European freshwater eel</name>
    <name type="synonym">Muraena anguilla</name>
    <dbReference type="NCBI Taxonomy" id="7936"/>
    <lineage>
        <taxon>Eukaryota</taxon>
        <taxon>Metazoa</taxon>
        <taxon>Chordata</taxon>
        <taxon>Craniata</taxon>
        <taxon>Vertebrata</taxon>
        <taxon>Euteleostomi</taxon>
        <taxon>Actinopterygii</taxon>
        <taxon>Neopterygii</taxon>
        <taxon>Teleostei</taxon>
        <taxon>Anguilliformes</taxon>
        <taxon>Anguillidae</taxon>
        <taxon>Anguilla</taxon>
    </lineage>
</organism>
<dbReference type="EMBL" id="GBXM01044203">
    <property type="protein sequence ID" value="JAH64374.1"/>
    <property type="molecule type" value="Transcribed_RNA"/>
</dbReference>
<reference evidence="1" key="1">
    <citation type="submission" date="2014-11" db="EMBL/GenBank/DDBJ databases">
        <authorList>
            <person name="Amaro Gonzalez C."/>
        </authorList>
    </citation>
    <scope>NUCLEOTIDE SEQUENCE</scope>
</reference>
<proteinExistence type="predicted"/>
<accession>A0A0E9UEV1</accession>
<name>A0A0E9UEV1_ANGAN</name>
<protein>
    <submittedName>
        <fullName evidence="1">Uncharacterized protein</fullName>
    </submittedName>
</protein>